<dbReference type="AlphaFoldDB" id="A0A2I0KR22"/>
<evidence type="ECO:0000313" key="2">
    <source>
        <dbReference type="Proteomes" id="UP000233551"/>
    </source>
</evidence>
<gene>
    <name evidence="1" type="ORF">CRG98_008665</name>
</gene>
<reference evidence="1 2" key="1">
    <citation type="submission" date="2017-11" db="EMBL/GenBank/DDBJ databases">
        <title>De-novo sequencing of pomegranate (Punica granatum L.) genome.</title>
        <authorList>
            <person name="Akparov Z."/>
            <person name="Amiraslanov A."/>
            <person name="Hajiyeva S."/>
            <person name="Abbasov M."/>
            <person name="Kaur K."/>
            <person name="Hamwieh A."/>
            <person name="Solovyev V."/>
            <person name="Salamov A."/>
            <person name="Braich B."/>
            <person name="Kosarev P."/>
            <person name="Mahmoud A."/>
            <person name="Hajiyev E."/>
            <person name="Babayeva S."/>
            <person name="Izzatullayeva V."/>
            <person name="Mammadov A."/>
            <person name="Mammadov A."/>
            <person name="Sharifova S."/>
            <person name="Ojaghi J."/>
            <person name="Eynullazada K."/>
            <person name="Bayramov B."/>
            <person name="Abdulazimova A."/>
            <person name="Shahmuradov I."/>
        </authorList>
    </citation>
    <scope>NUCLEOTIDE SEQUENCE [LARGE SCALE GENOMIC DNA]</scope>
    <source>
        <strain evidence="2">cv. AG2017</strain>
        <tissue evidence="1">Leaf</tissue>
    </source>
</reference>
<dbReference type="PANTHER" id="PTHR22844:SF324">
    <property type="entry name" value="TRANSDUCIN_WD40 REPEAT PROTEIN"/>
    <property type="match status" value="1"/>
</dbReference>
<dbReference type="Proteomes" id="UP000233551">
    <property type="component" value="Unassembled WGS sequence"/>
</dbReference>
<dbReference type="SUPFAM" id="SSF50978">
    <property type="entry name" value="WD40 repeat-like"/>
    <property type="match status" value="1"/>
</dbReference>
<dbReference type="InterPro" id="IPR036322">
    <property type="entry name" value="WD40_repeat_dom_sf"/>
</dbReference>
<dbReference type="EMBL" id="PGOL01000414">
    <property type="protein sequence ID" value="PKI70932.1"/>
    <property type="molecule type" value="Genomic_DNA"/>
</dbReference>
<proteinExistence type="predicted"/>
<dbReference type="InterPro" id="IPR015943">
    <property type="entry name" value="WD40/YVTN_repeat-like_dom_sf"/>
</dbReference>
<dbReference type="InterPro" id="IPR045182">
    <property type="entry name" value="JINGUBANG-like"/>
</dbReference>
<evidence type="ECO:0000313" key="1">
    <source>
        <dbReference type="EMBL" id="PKI70932.1"/>
    </source>
</evidence>
<name>A0A2I0KR22_PUNGR</name>
<dbReference type="Gene3D" id="2.130.10.10">
    <property type="entry name" value="YVTN repeat-like/Quinoprotein amine dehydrogenase"/>
    <property type="match status" value="1"/>
</dbReference>
<sequence length="163" mass="18255">MSLTRDHTLHVRATIKSINPIRQKNAKGVPHISPPLPNHGRRAQFEGSGCHSLVKAATSYKTLSTTFTDQLLHFASLGNYVNVRRHRKWLSIKHCDSTSGVAVSHHEGLMYSVSWDWSFKMWNTRDCIRCSESLKAQEDAINAIVTSDTGTIHTGFTDGLIRV</sequence>
<protein>
    <submittedName>
        <fullName evidence="1">Uncharacterized protein</fullName>
    </submittedName>
</protein>
<comment type="caution">
    <text evidence="1">The sequence shown here is derived from an EMBL/GenBank/DDBJ whole genome shotgun (WGS) entry which is preliminary data.</text>
</comment>
<dbReference type="STRING" id="22663.A0A2I0KR22"/>
<keyword evidence="2" id="KW-1185">Reference proteome</keyword>
<accession>A0A2I0KR22</accession>
<organism evidence="1 2">
    <name type="scientific">Punica granatum</name>
    <name type="common">Pomegranate</name>
    <dbReference type="NCBI Taxonomy" id="22663"/>
    <lineage>
        <taxon>Eukaryota</taxon>
        <taxon>Viridiplantae</taxon>
        <taxon>Streptophyta</taxon>
        <taxon>Embryophyta</taxon>
        <taxon>Tracheophyta</taxon>
        <taxon>Spermatophyta</taxon>
        <taxon>Magnoliopsida</taxon>
        <taxon>eudicotyledons</taxon>
        <taxon>Gunneridae</taxon>
        <taxon>Pentapetalae</taxon>
        <taxon>rosids</taxon>
        <taxon>malvids</taxon>
        <taxon>Myrtales</taxon>
        <taxon>Lythraceae</taxon>
        <taxon>Punica</taxon>
    </lineage>
</organism>
<dbReference type="PANTHER" id="PTHR22844">
    <property type="entry name" value="F-BOX AND WD40 DOMAIN PROTEIN"/>
    <property type="match status" value="1"/>
</dbReference>